<reference evidence="1" key="1">
    <citation type="submission" date="2014-11" db="EMBL/GenBank/DDBJ databases">
        <authorList>
            <person name="Amaro Gonzalez C."/>
        </authorList>
    </citation>
    <scope>NUCLEOTIDE SEQUENCE</scope>
</reference>
<reference evidence="1" key="2">
    <citation type="journal article" date="2015" name="Fish Shellfish Immunol.">
        <title>Early steps in the European eel (Anguilla anguilla)-Vibrio vulnificus interaction in the gills: Role of the RtxA13 toxin.</title>
        <authorList>
            <person name="Callol A."/>
            <person name="Pajuelo D."/>
            <person name="Ebbesson L."/>
            <person name="Teles M."/>
            <person name="MacKenzie S."/>
            <person name="Amaro C."/>
        </authorList>
    </citation>
    <scope>NUCLEOTIDE SEQUENCE</scope>
</reference>
<evidence type="ECO:0000313" key="1">
    <source>
        <dbReference type="EMBL" id="JAH31695.1"/>
    </source>
</evidence>
<sequence>MACVVQVAVHLSSLEVLLPISVLKKTPGCFCSCYSN</sequence>
<organism evidence="1">
    <name type="scientific">Anguilla anguilla</name>
    <name type="common">European freshwater eel</name>
    <name type="synonym">Muraena anguilla</name>
    <dbReference type="NCBI Taxonomy" id="7936"/>
    <lineage>
        <taxon>Eukaryota</taxon>
        <taxon>Metazoa</taxon>
        <taxon>Chordata</taxon>
        <taxon>Craniata</taxon>
        <taxon>Vertebrata</taxon>
        <taxon>Euteleostomi</taxon>
        <taxon>Actinopterygii</taxon>
        <taxon>Neopterygii</taxon>
        <taxon>Teleostei</taxon>
        <taxon>Anguilliformes</taxon>
        <taxon>Anguillidae</taxon>
        <taxon>Anguilla</taxon>
    </lineage>
</organism>
<proteinExistence type="predicted"/>
<protein>
    <submittedName>
        <fullName evidence="1">Uncharacterized protein</fullName>
    </submittedName>
</protein>
<dbReference type="AlphaFoldDB" id="A0A0E9RTC6"/>
<name>A0A0E9RTC6_ANGAN</name>
<accession>A0A0E9RTC6</accession>
<dbReference type="EMBL" id="GBXM01076882">
    <property type="protein sequence ID" value="JAH31695.1"/>
    <property type="molecule type" value="Transcribed_RNA"/>
</dbReference>